<evidence type="ECO:0000313" key="10">
    <source>
        <dbReference type="EMBL" id="MPN47860.1"/>
    </source>
</evidence>
<feature type="transmembrane region" description="Helical" evidence="8">
    <location>
        <begin position="111"/>
        <end position="137"/>
    </location>
</feature>
<dbReference type="InterPro" id="IPR035906">
    <property type="entry name" value="MetI-like_sf"/>
</dbReference>
<dbReference type="EMBL" id="VSSQ01109668">
    <property type="protein sequence ID" value="MPN47860.1"/>
    <property type="molecule type" value="Genomic_DNA"/>
</dbReference>
<organism evidence="10">
    <name type="scientific">bioreactor metagenome</name>
    <dbReference type="NCBI Taxonomy" id="1076179"/>
    <lineage>
        <taxon>unclassified sequences</taxon>
        <taxon>metagenomes</taxon>
        <taxon>ecological metagenomes</taxon>
    </lineage>
</organism>
<evidence type="ECO:0000256" key="1">
    <source>
        <dbReference type="ARBA" id="ARBA00004651"/>
    </source>
</evidence>
<reference evidence="10" key="1">
    <citation type="submission" date="2019-08" db="EMBL/GenBank/DDBJ databases">
        <authorList>
            <person name="Kucharzyk K."/>
            <person name="Murdoch R.W."/>
            <person name="Higgins S."/>
            <person name="Loffler F."/>
        </authorList>
    </citation>
    <scope>NUCLEOTIDE SEQUENCE</scope>
</reference>
<dbReference type="GO" id="GO:0055085">
    <property type="term" value="P:transmembrane transport"/>
    <property type="evidence" value="ECO:0007669"/>
    <property type="project" value="InterPro"/>
</dbReference>
<feature type="domain" description="ABC transmembrane type-1" evidence="9">
    <location>
        <begin position="1"/>
        <end position="180"/>
    </location>
</feature>
<evidence type="ECO:0000256" key="2">
    <source>
        <dbReference type="ARBA" id="ARBA00007069"/>
    </source>
</evidence>
<proteinExistence type="inferred from homology"/>
<dbReference type="SUPFAM" id="SSF161098">
    <property type="entry name" value="MetI-like"/>
    <property type="match status" value="1"/>
</dbReference>
<name>A0A645I9T0_9ZZZZ</name>
<dbReference type="PANTHER" id="PTHR42929">
    <property type="entry name" value="INNER MEMBRANE ABC TRANSPORTER PERMEASE PROTEIN YDCU-RELATED-RELATED"/>
    <property type="match status" value="1"/>
</dbReference>
<comment type="similarity">
    <text evidence="2">Belongs to the binding-protein-dependent transport system permease family. CysTW subfamily.</text>
</comment>
<evidence type="ECO:0000256" key="4">
    <source>
        <dbReference type="ARBA" id="ARBA00022475"/>
    </source>
</evidence>
<evidence type="ECO:0000256" key="3">
    <source>
        <dbReference type="ARBA" id="ARBA00022448"/>
    </source>
</evidence>
<comment type="caution">
    <text evidence="10">The sequence shown here is derived from an EMBL/GenBank/DDBJ whole genome shotgun (WGS) entry which is preliminary data.</text>
</comment>
<sequence>MADRQIKIGSTLVVLFIIPMWMNFLLRTVAWMTLLEDQGLINTLLRALGFHSAQLMYNDGAVLLGMVYNFLPFMVFPIYTSLTKMDGKLLEAAQDLGADHLRTFWRVTAPLSLPGVISGITMVFMPSVTTFFIPRILGGGNTMMFGDLIENRFLTEGNWNLGSALSLIMMVLILISLSILRKADPEGEGGGIV</sequence>
<keyword evidence="6 8" id="KW-1133">Transmembrane helix</keyword>
<dbReference type="GO" id="GO:0005886">
    <property type="term" value="C:plasma membrane"/>
    <property type="evidence" value="ECO:0007669"/>
    <property type="project" value="UniProtKB-SubCell"/>
</dbReference>
<dbReference type="PROSITE" id="PS50928">
    <property type="entry name" value="ABC_TM1"/>
    <property type="match status" value="1"/>
</dbReference>
<evidence type="ECO:0000259" key="9">
    <source>
        <dbReference type="PROSITE" id="PS50928"/>
    </source>
</evidence>
<evidence type="ECO:0000256" key="7">
    <source>
        <dbReference type="ARBA" id="ARBA00023136"/>
    </source>
</evidence>
<dbReference type="Gene3D" id="1.10.3720.10">
    <property type="entry name" value="MetI-like"/>
    <property type="match status" value="1"/>
</dbReference>
<feature type="transmembrane region" description="Helical" evidence="8">
    <location>
        <begin position="55"/>
        <end position="79"/>
    </location>
</feature>
<feature type="transmembrane region" description="Helical" evidence="8">
    <location>
        <begin position="12"/>
        <end position="35"/>
    </location>
</feature>
<gene>
    <name evidence="10" type="primary">potH_14</name>
    <name evidence="10" type="ORF">SDC9_195464</name>
</gene>
<keyword evidence="7 8" id="KW-0472">Membrane</keyword>
<evidence type="ECO:0000256" key="6">
    <source>
        <dbReference type="ARBA" id="ARBA00022989"/>
    </source>
</evidence>
<dbReference type="InterPro" id="IPR000515">
    <property type="entry name" value="MetI-like"/>
</dbReference>
<dbReference type="CDD" id="cd06261">
    <property type="entry name" value="TM_PBP2"/>
    <property type="match status" value="1"/>
</dbReference>
<comment type="subcellular location">
    <subcellularLocation>
        <location evidence="1">Cell membrane</location>
        <topology evidence="1">Multi-pass membrane protein</topology>
    </subcellularLocation>
</comment>
<protein>
    <submittedName>
        <fullName evidence="10">Putrescine transport system permease protein PotH</fullName>
    </submittedName>
</protein>
<evidence type="ECO:0000256" key="8">
    <source>
        <dbReference type="SAM" id="Phobius"/>
    </source>
</evidence>
<evidence type="ECO:0000256" key="5">
    <source>
        <dbReference type="ARBA" id="ARBA00022692"/>
    </source>
</evidence>
<accession>A0A645I9T0</accession>
<dbReference type="AlphaFoldDB" id="A0A645I9T0"/>
<keyword evidence="3" id="KW-0813">Transport</keyword>
<dbReference type="PANTHER" id="PTHR42929:SF1">
    <property type="entry name" value="INNER MEMBRANE ABC TRANSPORTER PERMEASE PROTEIN YDCU-RELATED"/>
    <property type="match status" value="1"/>
</dbReference>
<keyword evidence="5 8" id="KW-0812">Transmembrane</keyword>
<feature type="transmembrane region" description="Helical" evidence="8">
    <location>
        <begin position="157"/>
        <end position="180"/>
    </location>
</feature>
<dbReference type="Pfam" id="PF00528">
    <property type="entry name" value="BPD_transp_1"/>
    <property type="match status" value="1"/>
</dbReference>
<keyword evidence="4" id="KW-1003">Cell membrane</keyword>